<dbReference type="Gene3D" id="3.30.450.90">
    <property type="match status" value="1"/>
</dbReference>
<dbReference type="Pfam" id="PF00437">
    <property type="entry name" value="T2SSE"/>
    <property type="match status" value="1"/>
</dbReference>
<dbReference type="GO" id="GO:0005886">
    <property type="term" value="C:plasma membrane"/>
    <property type="evidence" value="ECO:0007669"/>
    <property type="project" value="TreeGrafter"/>
</dbReference>
<reference evidence="6" key="1">
    <citation type="journal article" date="2020" name="mSystems">
        <title>Genome- and Community-Level Interaction Insights into Carbon Utilization and Element Cycling Functions of Hydrothermarchaeota in Hydrothermal Sediment.</title>
        <authorList>
            <person name="Zhou Z."/>
            <person name="Liu Y."/>
            <person name="Xu W."/>
            <person name="Pan J."/>
            <person name="Luo Z.H."/>
            <person name="Li M."/>
        </authorList>
    </citation>
    <scope>NUCLEOTIDE SEQUENCE [LARGE SCALE GENOMIC DNA]</scope>
    <source>
        <strain evidence="6">HyVt-219</strain>
    </source>
</reference>
<dbReference type="InterPro" id="IPR037257">
    <property type="entry name" value="T2SS_E_N_sf"/>
</dbReference>
<dbReference type="FunFam" id="3.30.450.90:FF:000001">
    <property type="entry name" value="Type II secretion system ATPase GspE"/>
    <property type="match status" value="1"/>
</dbReference>
<feature type="domain" description="Bacterial type II secretion system protein E" evidence="5">
    <location>
        <begin position="368"/>
        <end position="382"/>
    </location>
</feature>
<evidence type="ECO:0000256" key="2">
    <source>
        <dbReference type="ARBA" id="ARBA00022741"/>
    </source>
</evidence>
<evidence type="ECO:0000256" key="4">
    <source>
        <dbReference type="SAM" id="Coils"/>
    </source>
</evidence>
<dbReference type="SUPFAM" id="SSF160246">
    <property type="entry name" value="EspE N-terminal domain-like"/>
    <property type="match status" value="1"/>
</dbReference>
<protein>
    <submittedName>
        <fullName evidence="6">Type II/IV secretion system protein</fullName>
    </submittedName>
</protein>
<sequence>MSEEELKKILLEERLLTLEELKKAIEESKKIKRPLEKIILDMHLVEKHALYKIVAKRMGAEYKSLDNLEVSEELLNIYPEDLARSTKSVPLYIENDILHIAMEDPQDVSLIDQIQLFTNYPLEVYFSSSFEIEEAINRIYKKREDIFTQLEELRIEEGKPLSETTSIVKIVDLIIAQAARDRASDIHIEPEENVTRLRFRIDGVLHELPPPPKEWEAAMISRIKVLAGMDIAESRIPQDGHFQMKVDDKVIDFRVSTLPTIHGENVVLRLLDTASITIGLERLGFTTYEDLKRYEDLIKKPYGIILSTGPTGCGKTTTLYSALMRINTPDRNIITLEDPVEYRLGLIRQVQVNPKAGITFANGLRAILRQDPDVIMVGEIRDLETARMAVQAALTGHLVFSTLHTNDAPSAVARLVDMGVENFLVAASLIGIMAQRLVRVICPNCKEAYQPSKAVLKRWGLEGKENVVVYRGRGCPECKGTGFRGRTGMFELMVVDDELREMINQAASTVALRKKAQEKGMQLLWEDGREKVLRGITTFEEVARVCEEQVELKPVKVEVKPHVTIKEEIMKVKKPQEVKVDTHALEEYQRRIARWLSGKK</sequence>
<comment type="similarity">
    <text evidence="1">Belongs to the GSP E family.</text>
</comment>
<dbReference type="SUPFAM" id="SSF52540">
    <property type="entry name" value="P-loop containing nucleoside triphosphate hydrolases"/>
    <property type="match status" value="1"/>
</dbReference>
<dbReference type="InterPro" id="IPR007831">
    <property type="entry name" value="T2SS_GspE_N"/>
</dbReference>
<evidence type="ECO:0000259" key="5">
    <source>
        <dbReference type="PROSITE" id="PS00662"/>
    </source>
</evidence>
<dbReference type="Gene3D" id="3.30.300.160">
    <property type="entry name" value="Type II secretion system, protein E, N-terminal domain"/>
    <property type="match status" value="1"/>
</dbReference>
<feature type="coiled-coil region" evidence="4">
    <location>
        <begin position="1"/>
        <end position="31"/>
    </location>
</feature>
<comment type="caution">
    <text evidence="6">The sequence shown here is derived from an EMBL/GenBank/DDBJ whole genome shotgun (WGS) entry which is preliminary data.</text>
</comment>
<keyword evidence="3" id="KW-0067">ATP-binding</keyword>
<dbReference type="GO" id="GO:0005524">
    <property type="term" value="F:ATP binding"/>
    <property type="evidence" value="ECO:0007669"/>
    <property type="project" value="UniProtKB-KW"/>
</dbReference>
<dbReference type="AlphaFoldDB" id="A0A7V0MY64"/>
<dbReference type="GO" id="GO:0016887">
    <property type="term" value="F:ATP hydrolysis activity"/>
    <property type="evidence" value="ECO:0007669"/>
    <property type="project" value="TreeGrafter"/>
</dbReference>
<dbReference type="PROSITE" id="PS00662">
    <property type="entry name" value="T2SP_E"/>
    <property type="match status" value="1"/>
</dbReference>
<dbReference type="Proteomes" id="UP000885660">
    <property type="component" value="Unassembled WGS sequence"/>
</dbReference>
<accession>A0A7V0MY64</accession>
<evidence type="ECO:0000256" key="3">
    <source>
        <dbReference type="ARBA" id="ARBA00022840"/>
    </source>
</evidence>
<dbReference type="Gene3D" id="3.40.50.300">
    <property type="entry name" value="P-loop containing nucleotide triphosphate hydrolases"/>
    <property type="match status" value="1"/>
</dbReference>
<name>A0A7V0MY64_UNCAE</name>
<dbReference type="InterPro" id="IPR001482">
    <property type="entry name" value="T2SS/T4SS_dom"/>
</dbReference>
<proteinExistence type="inferred from homology"/>
<organism evidence="6">
    <name type="scientific">Aerophobetes bacterium</name>
    <dbReference type="NCBI Taxonomy" id="2030807"/>
    <lineage>
        <taxon>Bacteria</taxon>
        <taxon>Candidatus Aerophobota</taxon>
    </lineage>
</organism>
<dbReference type="CDD" id="cd01129">
    <property type="entry name" value="PulE-GspE-like"/>
    <property type="match status" value="1"/>
</dbReference>
<keyword evidence="2" id="KW-0547">Nucleotide-binding</keyword>
<evidence type="ECO:0000313" key="6">
    <source>
        <dbReference type="EMBL" id="HDN84170.1"/>
    </source>
</evidence>
<dbReference type="Pfam" id="PF05157">
    <property type="entry name" value="MshEN"/>
    <property type="match status" value="1"/>
</dbReference>
<dbReference type="InterPro" id="IPR027417">
    <property type="entry name" value="P-loop_NTPase"/>
</dbReference>
<gene>
    <name evidence="6" type="ORF">ENG47_00245</name>
</gene>
<dbReference type="FunFam" id="3.40.50.300:FF:000398">
    <property type="entry name" value="Type IV pilus assembly ATPase PilB"/>
    <property type="match status" value="1"/>
</dbReference>
<dbReference type="EMBL" id="DRBC01000019">
    <property type="protein sequence ID" value="HDN84170.1"/>
    <property type="molecule type" value="Genomic_DNA"/>
</dbReference>
<dbReference type="PANTHER" id="PTHR30258">
    <property type="entry name" value="TYPE II SECRETION SYSTEM PROTEIN GSPE-RELATED"/>
    <property type="match status" value="1"/>
</dbReference>
<evidence type="ECO:0000256" key="1">
    <source>
        <dbReference type="ARBA" id="ARBA00006611"/>
    </source>
</evidence>
<keyword evidence="4" id="KW-0175">Coiled coil</keyword>
<dbReference type="PANTHER" id="PTHR30258:SF1">
    <property type="entry name" value="PROTEIN TRANSPORT PROTEIN HOFB HOMOLOG"/>
    <property type="match status" value="1"/>
</dbReference>